<comment type="similarity">
    <text evidence="2">Belongs to the GMC oxidoreductase family.</text>
</comment>
<dbReference type="GO" id="GO:0016614">
    <property type="term" value="F:oxidoreductase activity, acting on CH-OH group of donors"/>
    <property type="evidence" value="ECO:0007669"/>
    <property type="project" value="InterPro"/>
</dbReference>
<dbReference type="OrthoDB" id="269227at2759"/>
<evidence type="ECO:0000313" key="8">
    <source>
        <dbReference type="RefSeq" id="XP_022831046.1"/>
    </source>
</evidence>
<dbReference type="GeneID" id="111359680"/>
<evidence type="ECO:0000256" key="1">
    <source>
        <dbReference type="ARBA" id="ARBA00001974"/>
    </source>
</evidence>
<dbReference type="SUPFAM" id="SSF54373">
    <property type="entry name" value="FAD-linked reductases, C-terminal domain"/>
    <property type="match status" value="1"/>
</dbReference>
<evidence type="ECO:0000313" key="7">
    <source>
        <dbReference type="Proteomes" id="UP000301870"/>
    </source>
</evidence>
<dbReference type="InterPro" id="IPR000172">
    <property type="entry name" value="GMC_OxRdtase_N"/>
</dbReference>
<dbReference type="InterPro" id="IPR007867">
    <property type="entry name" value="GMC_OxRtase_C"/>
</dbReference>
<gene>
    <name evidence="8" type="primary">LOC111359680</name>
</gene>
<evidence type="ECO:0000256" key="3">
    <source>
        <dbReference type="ARBA" id="ARBA00022630"/>
    </source>
</evidence>
<dbReference type="Pfam" id="PF05199">
    <property type="entry name" value="GMC_oxred_C"/>
    <property type="match status" value="1"/>
</dbReference>
<proteinExistence type="inferred from homology"/>
<feature type="domain" description="Glucose-methanol-choline oxidoreductase N-terminal" evidence="6">
    <location>
        <begin position="295"/>
        <end position="309"/>
    </location>
</feature>
<keyword evidence="3" id="KW-0285">Flavoprotein</keyword>
<sequence length="571" mass="63260">MSSGVTSMQIDQILDIQGAFRTLALLNMVGYLFSEDAPVSDDDIFDYIVVGGGTAGCVVAGRLVDANFKTLVIEAGNNPGEENYAPGLLTYIKNSRMDWNFTTPRDGFTDQCHKGSGIFFGKVLGGTGNTDYMLYGRGNPQDYRSFNEDSWNWKNMLKYFIKSEKLEDNEILNSRYRRYHGTKGRIGVIKENRPETQEYLQAYKEAGKNVVADVIGAGIIGYSGALYHIANGSRTETATAYLSPLKDNPNLYLTRNSTAVKIIFDENKRAVGVQFVKDGKSITVRARKEVIVTTGAVKTPQLLMLSGIGPKQRLEKLNINVISNIPVGKKLQDCVGVLLGFETNVTAKNEPFDDNNYPAQLITGYSALRNCSCDPDYQIINYIIDDTTYLPQLCGFSLGFQNSICDRIYSKDTQIFLSIILHLNVRSYGEVTLRNTDPFAMPNIFPNSYTNDSDLNDIVDYIIDYYKLIETPKFQSMGLKFIEATGKCGRFQFGSRQFWRCYALCMIVPPGRYVGTCSMGSVVDSRLNVIGVRGLRVVDASVIPGTIGSALFGPTVALAEKGVEMIIEDSS</sequence>
<dbReference type="Gene3D" id="3.30.560.10">
    <property type="entry name" value="Glucose Oxidase, domain 3"/>
    <property type="match status" value="1"/>
</dbReference>
<dbReference type="InterPro" id="IPR012132">
    <property type="entry name" value="GMC_OxRdtase"/>
</dbReference>
<dbReference type="RefSeq" id="XP_022831046.1">
    <property type="nucleotide sequence ID" value="XM_022975278.1"/>
</dbReference>
<dbReference type="Pfam" id="PF00732">
    <property type="entry name" value="GMC_oxred_N"/>
    <property type="match status" value="1"/>
</dbReference>
<evidence type="ECO:0000256" key="2">
    <source>
        <dbReference type="ARBA" id="ARBA00010790"/>
    </source>
</evidence>
<protein>
    <submittedName>
        <fullName evidence="8">Glucose dehydrogenase [FAD, quinone]-like</fullName>
    </submittedName>
</protein>
<keyword evidence="7" id="KW-1185">Reference proteome</keyword>
<dbReference type="AlphaFoldDB" id="A0A9J7EHZ1"/>
<dbReference type="Gene3D" id="3.50.50.60">
    <property type="entry name" value="FAD/NAD(P)-binding domain"/>
    <property type="match status" value="1"/>
</dbReference>
<feature type="binding site" evidence="5">
    <location>
        <position position="127"/>
    </location>
    <ligand>
        <name>FAD</name>
        <dbReference type="ChEBI" id="CHEBI:57692"/>
    </ligand>
</feature>
<evidence type="ECO:0000256" key="4">
    <source>
        <dbReference type="ARBA" id="ARBA00022827"/>
    </source>
</evidence>
<dbReference type="PROSITE" id="PS00624">
    <property type="entry name" value="GMC_OXRED_2"/>
    <property type="match status" value="1"/>
</dbReference>
<accession>A0A9J7EHZ1</accession>
<dbReference type="SUPFAM" id="SSF51905">
    <property type="entry name" value="FAD/NAD(P)-binding domain"/>
    <property type="match status" value="1"/>
</dbReference>
<reference evidence="8" key="1">
    <citation type="submission" date="2025-08" db="UniProtKB">
        <authorList>
            <consortium name="RefSeq"/>
        </authorList>
    </citation>
    <scope>IDENTIFICATION</scope>
    <source>
        <strain evidence="8">Ishihara</strain>
        <tissue evidence="8">Whole body</tissue>
    </source>
</reference>
<keyword evidence="4 5" id="KW-0274">FAD</keyword>
<dbReference type="Proteomes" id="UP000301870">
    <property type="component" value="Chromosome 29"/>
</dbReference>
<feature type="binding site" evidence="5">
    <location>
        <position position="123"/>
    </location>
    <ligand>
        <name>FAD</name>
        <dbReference type="ChEBI" id="CHEBI:57692"/>
    </ligand>
</feature>
<dbReference type="GO" id="GO:0050660">
    <property type="term" value="F:flavin adenine dinucleotide binding"/>
    <property type="evidence" value="ECO:0007669"/>
    <property type="project" value="InterPro"/>
</dbReference>
<dbReference type="PANTHER" id="PTHR11552">
    <property type="entry name" value="GLUCOSE-METHANOL-CHOLINE GMC OXIDOREDUCTASE"/>
    <property type="match status" value="1"/>
</dbReference>
<evidence type="ECO:0000259" key="6">
    <source>
        <dbReference type="PROSITE" id="PS00624"/>
    </source>
</evidence>
<organism evidence="7 8">
    <name type="scientific">Spodoptera litura</name>
    <name type="common">Asian cotton leafworm</name>
    <dbReference type="NCBI Taxonomy" id="69820"/>
    <lineage>
        <taxon>Eukaryota</taxon>
        <taxon>Metazoa</taxon>
        <taxon>Ecdysozoa</taxon>
        <taxon>Arthropoda</taxon>
        <taxon>Hexapoda</taxon>
        <taxon>Insecta</taxon>
        <taxon>Pterygota</taxon>
        <taxon>Neoptera</taxon>
        <taxon>Endopterygota</taxon>
        <taxon>Lepidoptera</taxon>
        <taxon>Glossata</taxon>
        <taxon>Ditrysia</taxon>
        <taxon>Noctuoidea</taxon>
        <taxon>Noctuidae</taxon>
        <taxon>Amphipyrinae</taxon>
        <taxon>Spodoptera</taxon>
    </lineage>
</organism>
<name>A0A9J7EHZ1_SPOLT</name>
<comment type="cofactor">
    <cofactor evidence="1 5">
        <name>FAD</name>
        <dbReference type="ChEBI" id="CHEBI:57692"/>
    </cofactor>
</comment>
<dbReference type="PIRSF" id="PIRSF000137">
    <property type="entry name" value="Alcohol_oxidase"/>
    <property type="match status" value="1"/>
</dbReference>
<evidence type="ECO:0000256" key="5">
    <source>
        <dbReference type="PIRSR" id="PIRSR000137-2"/>
    </source>
</evidence>
<dbReference type="PANTHER" id="PTHR11552:SF147">
    <property type="entry name" value="CHOLINE DEHYDROGENASE, MITOCHONDRIAL"/>
    <property type="match status" value="1"/>
</dbReference>
<dbReference type="KEGG" id="sliu:111359680"/>
<dbReference type="InterPro" id="IPR036188">
    <property type="entry name" value="FAD/NAD-bd_sf"/>
</dbReference>